<protein>
    <submittedName>
        <fullName evidence="3">Uncharacterized protein</fullName>
    </submittedName>
</protein>
<feature type="compositionally biased region" description="Low complexity" evidence="1">
    <location>
        <begin position="44"/>
        <end position="53"/>
    </location>
</feature>
<organism evidence="3 4">
    <name type="scientific">Erysiphe neolycopersici</name>
    <dbReference type="NCBI Taxonomy" id="212602"/>
    <lineage>
        <taxon>Eukaryota</taxon>
        <taxon>Fungi</taxon>
        <taxon>Dikarya</taxon>
        <taxon>Ascomycota</taxon>
        <taxon>Pezizomycotina</taxon>
        <taxon>Leotiomycetes</taxon>
        <taxon>Erysiphales</taxon>
        <taxon>Erysiphaceae</taxon>
        <taxon>Erysiphe</taxon>
    </lineage>
</organism>
<keyword evidence="4" id="KW-1185">Reference proteome</keyword>
<sequence>MLLHSALVFSFLIFNGPILALPGIHSSSESSSGTSSLLNRQLLSKSSSTPPLSHQREKRAFGRKPKEGIKCDKNFYKKTRVEAIATGLCNREKRNPSKNKLKYEETTNKVLSKLFPNRGPLVMIRIKNSFFSLNALKYLLSRRRSLDDFVVIEKTEICKPVGIVTRDKYGYISPCPETNPN</sequence>
<reference evidence="3 4" key="1">
    <citation type="journal article" date="2018" name="BMC Genomics">
        <title>Comparative genome analyses reveal sequence features reflecting distinct modes of host-adaptation between dicot and monocot powdery mildew.</title>
        <authorList>
            <person name="Wu Y."/>
            <person name="Ma X."/>
            <person name="Pan Z."/>
            <person name="Kale S.D."/>
            <person name="Song Y."/>
            <person name="King H."/>
            <person name="Zhang Q."/>
            <person name="Presley C."/>
            <person name="Deng X."/>
            <person name="Wei C.I."/>
            <person name="Xiao S."/>
        </authorList>
    </citation>
    <scope>NUCLEOTIDE SEQUENCE [LARGE SCALE GENOMIC DNA]</scope>
    <source>
        <strain evidence="3">UMSG2</strain>
    </source>
</reference>
<feature type="region of interest" description="Disordered" evidence="1">
    <location>
        <begin position="44"/>
        <end position="63"/>
    </location>
</feature>
<accession>A0A420H8W0</accession>
<feature type="compositionally biased region" description="Basic and acidic residues" evidence="1">
    <location>
        <begin position="54"/>
        <end position="63"/>
    </location>
</feature>
<evidence type="ECO:0000313" key="4">
    <source>
        <dbReference type="Proteomes" id="UP000286134"/>
    </source>
</evidence>
<gene>
    <name evidence="3" type="ORF">OnM2_101038</name>
</gene>
<name>A0A420H8W0_9PEZI</name>
<evidence type="ECO:0000256" key="2">
    <source>
        <dbReference type="SAM" id="SignalP"/>
    </source>
</evidence>
<feature type="non-terminal residue" evidence="3">
    <location>
        <position position="181"/>
    </location>
</feature>
<evidence type="ECO:0000313" key="3">
    <source>
        <dbReference type="EMBL" id="RKF53872.1"/>
    </source>
</evidence>
<feature type="signal peptide" evidence="2">
    <location>
        <begin position="1"/>
        <end position="20"/>
    </location>
</feature>
<evidence type="ECO:0000256" key="1">
    <source>
        <dbReference type="SAM" id="MobiDB-lite"/>
    </source>
</evidence>
<proteinExistence type="predicted"/>
<dbReference type="EMBL" id="MCFK01010138">
    <property type="protein sequence ID" value="RKF53872.1"/>
    <property type="molecule type" value="Genomic_DNA"/>
</dbReference>
<keyword evidence="2" id="KW-0732">Signal</keyword>
<feature type="chain" id="PRO_5019007750" evidence="2">
    <location>
        <begin position="21"/>
        <end position="181"/>
    </location>
</feature>
<dbReference type="Proteomes" id="UP000286134">
    <property type="component" value="Unassembled WGS sequence"/>
</dbReference>
<dbReference type="AlphaFoldDB" id="A0A420H8W0"/>
<comment type="caution">
    <text evidence="3">The sequence shown here is derived from an EMBL/GenBank/DDBJ whole genome shotgun (WGS) entry which is preliminary data.</text>
</comment>